<evidence type="ECO:0000313" key="1">
    <source>
        <dbReference type="EMBL" id="GAA4363212.1"/>
    </source>
</evidence>
<name>A0ABP8IMB4_9BACT</name>
<dbReference type="Proteomes" id="UP001501153">
    <property type="component" value="Unassembled WGS sequence"/>
</dbReference>
<gene>
    <name evidence="1" type="ORF">GCM10023185_31750</name>
</gene>
<proteinExistence type="predicted"/>
<dbReference type="RefSeq" id="WP_345237084.1">
    <property type="nucleotide sequence ID" value="NZ_BAABGZ010000068.1"/>
</dbReference>
<keyword evidence="2" id="KW-1185">Reference proteome</keyword>
<accession>A0ABP8IMB4</accession>
<dbReference type="InterPro" id="IPR013783">
    <property type="entry name" value="Ig-like_fold"/>
</dbReference>
<protein>
    <submittedName>
        <fullName evidence="1">Uncharacterized protein</fullName>
    </submittedName>
</protein>
<dbReference type="EMBL" id="BAABGZ010000068">
    <property type="protein sequence ID" value="GAA4363212.1"/>
    <property type="molecule type" value="Genomic_DNA"/>
</dbReference>
<reference evidence="2" key="1">
    <citation type="journal article" date="2019" name="Int. J. Syst. Evol. Microbiol.">
        <title>The Global Catalogue of Microorganisms (GCM) 10K type strain sequencing project: providing services to taxonomists for standard genome sequencing and annotation.</title>
        <authorList>
            <consortium name="The Broad Institute Genomics Platform"/>
            <consortium name="The Broad Institute Genome Sequencing Center for Infectious Disease"/>
            <person name="Wu L."/>
            <person name="Ma J."/>
        </authorList>
    </citation>
    <scope>NUCLEOTIDE SEQUENCE [LARGE SCALE GENOMIC DNA]</scope>
    <source>
        <strain evidence="2">JCM 17923</strain>
    </source>
</reference>
<dbReference type="Gene3D" id="2.60.40.10">
    <property type="entry name" value="Immunoglobulins"/>
    <property type="match status" value="1"/>
</dbReference>
<sequence length="101" mass="10788">MAVRDTLNAPNIHDVDFSAYRGRIGDVLTIRATDDFAIARVHVRIQNTDGTLVEEGNATAQPDGFTYRYTATAANASLAGDKITVTAFDNPGNTTAVDTTL</sequence>
<evidence type="ECO:0000313" key="2">
    <source>
        <dbReference type="Proteomes" id="UP001501153"/>
    </source>
</evidence>
<organism evidence="1 2">
    <name type="scientific">Hymenobacter saemangeumensis</name>
    <dbReference type="NCBI Taxonomy" id="1084522"/>
    <lineage>
        <taxon>Bacteria</taxon>
        <taxon>Pseudomonadati</taxon>
        <taxon>Bacteroidota</taxon>
        <taxon>Cytophagia</taxon>
        <taxon>Cytophagales</taxon>
        <taxon>Hymenobacteraceae</taxon>
        <taxon>Hymenobacter</taxon>
    </lineage>
</organism>
<comment type="caution">
    <text evidence="1">The sequence shown here is derived from an EMBL/GenBank/DDBJ whole genome shotgun (WGS) entry which is preliminary data.</text>
</comment>